<organism evidence="1">
    <name type="scientific">Bandra megavirus</name>
    <dbReference type="NCBI Taxonomy" id="2071566"/>
    <lineage>
        <taxon>Viruses</taxon>
        <taxon>Varidnaviria</taxon>
        <taxon>Bamfordvirae</taxon>
        <taxon>Nucleocytoviricota</taxon>
        <taxon>Megaviricetes</taxon>
        <taxon>Imitervirales</taxon>
        <taxon>Mimiviridae</taxon>
        <taxon>Megamimivirinae</taxon>
        <taxon>Megavirus</taxon>
    </lineage>
</organism>
<name>A0A2K9V7A3_9VIRU</name>
<accession>A0A2K9V7A3</accession>
<dbReference type="EMBL" id="MG779306">
    <property type="protein sequence ID" value="AUV58092.1"/>
    <property type="molecule type" value="Genomic_DNA"/>
</dbReference>
<reference evidence="1" key="1">
    <citation type="submission" date="2018-01" db="EMBL/GenBank/DDBJ databases">
        <title>Draft genome sequence of Bandra megavirus.</title>
        <authorList>
            <person name="Chatterjee A."/>
            <person name="Yadav R."/>
            <person name="Kondabagil K."/>
        </authorList>
    </citation>
    <scope>NUCLEOTIDE SEQUENCE</scope>
    <source>
        <strain evidence="1">KK-1</strain>
    </source>
</reference>
<proteinExistence type="predicted"/>
<sequence length="152" mass="17576">MSHIKEPFNIEINESNDGSLVLNINKYLKFIKAGDTLNNGLIYIPVGDDLYIYIGTQKIGSVKWCTNDPQRAYWSCQCIVPNKWVPDIYSWYCNDKHNNIPPQLPKPEIFDNKSGTMIWSMDKIDHCSNDFSAAIKKIWITWKMLESNNPDS</sequence>
<evidence type="ECO:0000313" key="1">
    <source>
        <dbReference type="EMBL" id="AUV58092.1"/>
    </source>
</evidence>
<protein>
    <submittedName>
        <fullName evidence="1">Uncharacterized protein</fullName>
    </submittedName>
</protein>